<evidence type="ECO:0000313" key="2">
    <source>
        <dbReference type="EMBL" id="RUO62162.1"/>
    </source>
</evidence>
<gene>
    <name evidence="2" type="ORF">CWI71_04740</name>
</gene>
<evidence type="ECO:0000313" key="3">
    <source>
        <dbReference type="Proteomes" id="UP000288259"/>
    </source>
</evidence>
<proteinExistence type="predicted"/>
<reference evidence="3" key="1">
    <citation type="journal article" date="2018" name="Front. Microbiol.">
        <title>Genome-Based Analysis Reveals the Taxonomy and Diversity of the Family Idiomarinaceae.</title>
        <authorList>
            <person name="Liu Y."/>
            <person name="Lai Q."/>
            <person name="Shao Z."/>
        </authorList>
    </citation>
    <scope>NUCLEOTIDE SEQUENCE [LARGE SCALE GENOMIC DNA]</scope>
    <source>
        <strain evidence="3">CVS-6</strain>
    </source>
</reference>
<dbReference type="Pfam" id="PF09842">
    <property type="entry name" value="DUF2069"/>
    <property type="match status" value="1"/>
</dbReference>
<keyword evidence="1" id="KW-0812">Transmembrane</keyword>
<sequence length="132" mass="15344">MSPAVARYRWLALVSYLGLLVWVLLWQFATGYSEHSLLFRTLVYVVPLLFPLIGIIRGKPYTHAWANFILMWYFLHSLTMLYVAPEQRWWAAIELLLTTLAFIGCTWFARHQGRALGLGLKKLKDEKKESGN</sequence>
<keyword evidence="1" id="KW-1133">Transmembrane helix</keyword>
<feature type="transmembrane region" description="Helical" evidence="1">
    <location>
        <begin position="37"/>
        <end position="57"/>
    </location>
</feature>
<dbReference type="OrthoDB" id="5569826at2"/>
<organism evidence="2 3">
    <name type="scientific">Pseudidiomarina insulisalsae</name>
    <dbReference type="NCBI Taxonomy" id="575789"/>
    <lineage>
        <taxon>Bacteria</taxon>
        <taxon>Pseudomonadati</taxon>
        <taxon>Pseudomonadota</taxon>
        <taxon>Gammaproteobacteria</taxon>
        <taxon>Alteromonadales</taxon>
        <taxon>Idiomarinaceae</taxon>
        <taxon>Pseudidiomarina</taxon>
    </lineage>
</organism>
<feature type="transmembrane region" description="Helical" evidence="1">
    <location>
        <begin position="7"/>
        <end position="25"/>
    </location>
</feature>
<keyword evidence="3" id="KW-1185">Reference proteome</keyword>
<dbReference type="EMBL" id="PIPY01000004">
    <property type="protein sequence ID" value="RUO62162.1"/>
    <property type="molecule type" value="Genomic_DNA"/>
</dbReference>
<feature type="transmembrane region" description="Helical" evidence="1">
    <location>
        <begin position="64"/>
        <end position="83"/>
    </location>
</feature>
<keyword evidence="1" id="KW-0472">Membrane</keyword>
<evidence type="ECO:0000256" key="1">
    <source>
        <dbReference type="SAM" id="Phobius"/>
    </source>
</evidence>
<feature type="transmembrane region" description="Helical" evidence="1">
    <location>
        <begin position="89"/>
        <end position="109"/>
    </location>
</feature>
<comment type="caution">
    <text evidence="2">The sequence shown here is derived from an EMBL/GenBank/DDBJ whole genome shotgun (WGS) entry which is preliminary data.</text>
</comment>
<dbReference type="AlphaFoldDB" id="A0A432YMK7"/>
<dbReference type="RefSeq" id="WP_126754125.1">
    <property type="nucleotide sequence ID" value="NZ_PIPY01000004.1"/>
</dbReference>
<dbReference type="Proteomes" id="UP000288259">
    <property type="component" value="Unassembled WGS sequence"/>
</dbReference>
<protein>
    <submittedName>
        <fullName evidence="2">DUF2069 domain-containing protein</fullName>
    </submittedName>
</protein>
<name>A0A432YMK7_9GAMM</name>
<dbReference type="InterPro" id="IPR018643">
    <property type="entry name" value="DUF2069_membrane"/>
</dbReference>
<accession>A0A432YMK7</accession>